<evidence type="ECO:0000313" key="1">
    <source>
        <dbReference type="EMBL" id="QOI69388.1"/>
    </source>
</evidence>
<organism evidence="1 2">
    <name type="scientific">Campylobacter phage F379</name>
    <dbReference type="NCBI Taxonomy" id="2776767"/>
    <lineage>
        <taxon>Viruses</taxon>
        <taxon>Duplodnaviria</taxon>
        <taxon>Heunggongvirae</taxon>
        <taxon>Uroviricota</taxon>
        <taxon>Caudoviricetes</taxon>
        <taxon>Connertonviridae</taxon>
        <taxon>Firehammervirus</taxon>
        <taxon>Firehammervirus F379</taxon>
    </lineage>
</organism>
<dbReference type="Proteomes" id="UP000593835">
    <property type="component" value="Segment"/>
</dbReference>
<protein>
    <submittedName>
        <fullName evidence="1">Uncharacterized protein</fullName>
    </submittedName>
</protein>
<reference evidence="1 2" key="1">
    <citation type="submission" date="2020-08" db="EMBL/GenBank/DDBJ databases">
        <authorList>
            <person name="Sorensen M.C.H."/>
        </authorList>
    </citation>
    <scope>NUCLEOTIDE SEQUENCE [LARGE SCALE GENOMIC DNA]</scope>
</reference>
<accession>A0A7L8ZJH4</accession>
<dbReference type="EMBL" id="MT932329">
    <property type="protein sequence ID" value="QOI69388.1"/>
    <property type="molecule type" value="Genomic_DNA"/>
</dbReference>
<gene>
    <name evidence="1" type="ORF">F379_102</name>
</gene>
<sequence length="128" mass="14975">MSDSKHLLNNFGLLRVKINILKSIQYYINNFNLFIYYTAKSDPKNNTIIVKTTHNNIAIVIEPMTLTKYENINVYKTTTNIAINKTNNPVKNLSINFSKENSLKILQIRLFKFILKSFIKIILYKEIT</sequence>
<name>A0A7L8ZJH4_9CAUD</name>
<evidence type="ECO:0000313" key="2">
    <source>
        <dbReference type="Proteomes" id="UP000593835"/>
    </source>
</evidence>
<keyword evidence="2" id="KW-1185">Reference proteome</keyword>
<proteinExistence type="predicted"/>